<protein>
    <submittedName>
        <fullName evidence="4">1-acyl-sn-glycerol-3-phosphate acyltransferase</fullName>
    </submittedName>
</protein>
<name>A0ABU1ITT5_9BACL</name>
<feature type="domain" description="Phospholipid/glycerol acyltransferase" evidence="3">
    <location>
        <begin position="45"/>
        <end position="163"/>
    </location>
</feature>
<comment type="caution">
    <text evidence="4">The sequence shown here is derived from an EMBL/GenBank/DDBJ whole genome shotgun (WGS) entry which is preliminary data.</text>
</comment>
<proteinExistence type="predicted"/>
<organism evidence="4 5">
    <name type="scientific">Paenibacillus hunanensis</name>
    <dbReference type="NCBI Taxonomy" id="539262"/>
    <lineage>
        <taxon>Bacteria</taxon>
        <taxon>Bacillati</taxon>
        <taxon>Bacillota</taxon>
        <taxon>Bacilli</taxon>
        <taxon>Bacillales</taxon>
        <taxon>Paenibacillaceae</taxon>
        <taxon>Paenibacillus</taxon>
    </lineage>
</organism>
<dbReference type="PANTHER" id="PTHR10434">
    <property type="entry name" value="1-ACYL-SN-GLYCEROL-3-PHOSPHATE ACYLTRANSFERASE"/>
    <property type="match status" value="1"/>
</dbReference>
<keyword evidence="2 4" id="KW-0012">Acyltransferase</keyword>
<dbReference type="SUPFAM" id="SSF69593">
    <property type="entry name" value="Glycerol-3-phosphate (1)-acyltransferase"/>
    <property type="match status" value="1"/>
</dbReference>
<evidence type="ECO:0000313" key="5">
    <source>
        <dbReference type="Proteomes" id="UP001185028"/>
    </source>
</evidence>
<dbReference type="InterPro" id="IPR002123">
    <property type="entry name" value="Plipid/glycerol_acylTrfase"/>
</dbReference>
<evidence type="ECO:0000313" key="4">
    <source>
        <dbReference type="EMBL" id="MDR6242672.1"/>
    </source>
</evidence>
<accession>A0ABU1ITT5</accession>
<reference evidence="4 5" key="1">
    <citation type="submission" date="2023-07" db="EMBL/GenBank/DDBJ databases">
        <title>Genomic Encyclopedia of Type Strains, Phase IV (KMG-IV): sequencing the most valuable type-strain genomes for metagenomic binning, comparative biology and taxonomic classification.</title>
        <authorList>
            <person name="Goeker M."/>
        </authorList>
    </citation>
    <scope>NUCLEOTIDE SEQUENCE [LARGE SCALE GENOMIC DNA]</scope>
    <source>
        <strain evidence="4 5">DSM 22170</strain>
    </source>
</reference>
<dbReference type="Pfam" id="PF01553">
    <property type="entry name" value="Acyltransferase"/>
    <property type="match status" value="1"/>
</dbReference>
<evidence type="ECO:0000259" key="3">
    <source>
        <dbReference type="SMART" id="SM00563"/>
    </source>
</evidence>
<dbReference type="PANTHER" id="PTHR10434:SF11">
    <property type="entry name" value="1-ACYL-SN-GLYCEROL-3-PHOSPHATE ACYLTRANSFERASE"/>
    <property type="match status" value="1"/>
</dbReference>
<dbReference type="SMART" id="SM00563">
    <property type="entry name" value="PlsC"/>
    <property type="match status" value="1"/>
</dbReference>
<keyword evidence="1" id="KW-0808">Transferase</keyword>
<dbReference type="Proteomes" id="UP001185028">
    <property type="component" value="Unassembled WGS sequence"/>
</dbReference>
<dbReference type="RefSeq" id="WP_188774182.1">
    <property type="nucleotide sequence ID" value="NZ_BMMB01000002.1"/>
</dbReference>
<evidence type="ECO:0000256" key="1">
    <source>
        <dbReference type="ARBA" id="ARBA00022679"/>
    </source>
</evidence>
<dbReference type="EMBL" id="JAVDQH010000002">
    <property type="protein sequence ID" value="MDR6242672.1"/>
    <property type="molecule type" value="Genomic_DNA"/>
</dbReference>
<dbReference type="GO" id="GO:0016746">
    <property type="term" value="F:acyltransferase activity"/>
    <property type="evidence" value="ECO:0007669"/>
    <property type="project" value="UniProtKB-KW"/>
</dbReference>
<gene>
    <name evidence="4" type="ORF">JOC58_000556</name>
</gene>
<sequence length="244" mass="28718">MIAANKSAAFEQVFRLYNEWYLLRRQFHSFMISGELDTVPAGQPAVYMMNHSSWWDGLLVYHALKRTSSAEHYMMMEQRQLERYRFFGKIGAFSINKDSPSDIRQSMRYAGQLLEQGQRVWIFPQGEIRHLETRPLDFRAGISLLLRQSNLHIPVIPVTLYYGLFQHARLQASLMVGQPLLEDWRALSAAACGELLEQRLTTQLDQHRAEMIAAQGEWLQGRDLIPHRRSTDDKYDQYRKWRKR</sequence>
<keyword evidence="5" id="KW-1185">Reference proteome</keyword>
<dbReference type="CDD" id="cd06551">
    <property type="entry name" value="LPLAT"/>
    <property type="match status" value="1"/>
</dbReference>
<evidence type="ECO:0000256" key="2">
    <source>
        <dbReference type="ARBA" id="ARBA00023315"/>
    </source>
</evidence>